<sequence>MTALEQIGVALGSVSLLLESKLIQGVVEVASSRETAKLDEDFFTTRRHLVNALKHDIDNRTSILWSTQAKGHLSTEERHDIEQLEADMGQTLDAAKSRIYALEKAIEERRKAPSAPTSLTGWMVRAFSGRQNEYDRRRHELEVAISDVLVAATSVISLHACRGQVVQNELMRISLNKIGTLLTEVAKGGVSPTQLAVLDSRTEGMQEMMEQVSRATTQLFHASDNIERRLDAIAPSNIGQGWTWTREQLDKQVPNLEIPGYAITCNKDVDKAGCFRVPAVRKMKDSNGVEKQDEGFVEWRIWDDNGKTAPKSEEVREQVVYLTKILSRSLAGTAGRTPKCDAFFLEEGAYGLFLSIPGVHKETVGHGQPIPTPPPPRSLHELVGGDGIPEPPLGWKIRSAVSLLNAVFFLHSWEVFHKAISSSNVLYFPPDAKSKSPPKGGPYLAGFSHARLAAAASDHAKRNPATEDAFLPWEYLEKRKGQPVYTKKDSYRRKYDLFGLGMTLAELLAWDHVANITLVRGKDGAHAGNSKWEEPNARELLHQRWDGDGGEKENLVSTCLLSLEGRVCEVFGRCLEWCFSTGASSSGEESRTYLADLNRFIGELEELVW</sequence>
<protein>
    <recommendedName>
        <fullName evidence="3">Protein kinase domain-containing protein</fullName>
    </recommendedName>
</protein>
<evidence type="ECO:0008006" key="3">
    <source>
        <dbReference type="Google" id="ProtNLM"/>
    </source>
</evidence>
<organism evidence="1 2">
    <name type="scientific">Zalerion maritima</name>
    <dbReference type="NCBI Taxonomy" id="339359"/>
    <lineage>
        <taxon>Eukaryota</taxon>
        <taxon>Fungi</taxon>
        <taxon>Dikarya</taxon>
        <taxon>Ascomycota</taxon>
        <taxon>Pezizomycotina</taxon>
        <taxon>Sordariomycetes</taxon>
        <taxon>Lulworthiomycetidae</taxon>
        <taxon>Lulworthiales</taxon>
        <taxon>Lulworthiaceae</taxon>
        <taxon>Zalerion</taxon>
    </lineage>
</organism>
<dbReference type="InterPro" id="IPR011009">
    <property type="entry name" value="Kinase-like_dom_sf"/>
</dbReference>
<keyword evidence="2" id="KW-1185">Reference proteome</keyword>
<dbReference type="Gene3D" id="1.10.510.10">
    <property type="entry name" value="Transferase(Phosphotransferase) domain 1"/>
    <property type="match status" value="1"/>
</dbReference>
<dbReference type="PANTHER" id="PTHR37542">
    <property type="entry name" value="HELO DOMAIN-CONTAINING PROTEIN-RELATED"/>
    <property type="match status" value="1"/>
</dbReference>
<dbReference type="AlphaFoldDB" id="A0AAD5RGW6"/>
<dbReference type="EMBL" id="JAKWBI020000617">
    <property type="protein sequence ID" value="KAJ2893348.1"/>
    <property type="molecule type" value="Genomic_DNA"/>
</dbReference>
<evidence type="ECO:0000313" key="1">
    <source>
        <dbReference type="EMBL" id="KAJ2893348.1"/>
    </source>
</evidence>
<gene>
    <name evidence="1" type="ORF">MKZ38_008753</name>
</gene>
<name>A0AAD5RGW6_9PEZI</name>
<dbReference type="Proteomes" id="UP001201980">
    <property type="component" value="Unassembled WGS sequence"/>
</dbReference>
<proteinExistence type="predicted"/>
<dbReference type="SUPFAM" id="SSF56112">
    <property type="entry name" value="Protein kinase-like (PK-like)"/>
    <property type="match status" value="1"/>
</dbReference>
<comment type="caution">
    <text evidence="1">The sequence shown here is derived from an EMBL/GenBank/DDBJ whole genome shotgun (WGS) entry which is preliminary data.</text>
</comment>
<reference evidence="1" key="1">
    <citation type="submission" date="2022-07" db="EMBL/GenBank/DDBJ databases">
        <title>Draft genome sequence of Zalerion maritima ATCC 34329, a (micro)plastics degrading marine fungus.</title>
        <authorList>
            <person name="Paco A."/>
            <person name="Goncalves M.F.M."/>
            <person name="Rocha-Santos T.A.P."/>
            <person name="Alves A."/>
        </authorList>
    </citation>
    <scope>NUCLEOTIDE SEQUENCE</scope>
    <source>
        <strain evidence="1">ATCC 34329</strain>
    </source>
</reference>
<dbReference type="PANTHER" id="PTHR37542:SF3">
    <property type="entry name" value="PRION-INHIBITION AND PROPAGATION HELO DOMAIN-CONTAINING PROTEIN"/>
    <property type="match status" value="1"/>
</dbReference>
<evidence type="ECO:0000313" key="2">
    <source>
        <dbReference type="Proteomes" id="UP001201980"/>
    </source>
</evidence>
<accession>A0AAD5RGW6</accession>